<protein>
    <recommendedName>
        <fullName evidence="10">Xylan alpha-1,2-glucuronidase</fullName>
        <ecNumber evidence="10">3.2.1.131</ecNumber>
    </recommendedName>
</protein>
<dbReference type="GO" id="GO:2000886">
    <property type="term" value="P:glucuronoxylan catabolic process"/>
    <property type="evidence" value="ECO:0007669"/>
    <property type="project" value="UniProtKB-ARBA"/>
</dbReference>
<sequence length="722" mass="82440">MNVANFKTCMLFLILLPVLFFDLIPDASADDGYRLWLRYDKIQDEDLRQDYLHQLRQIHYAGSSARIEKAKEELQRGISGLLAQKITFSDEPGNGPTLIAGTPESSPHIRSMELQGELRSLGEDGYLITRDRQNNIAIAASRDIGLLYGTFHFLRLLQSQQSLQDLDIKSAPQIQLRVLNHWFNLDGTAERGYAGGAIWQWEQLPDYKDPLYTDYARANASVGINGTVLNNVNSDALILTEGYLEKVKALADVFRPYGIKVYLSARFSAPIEIGNLSTADPRDPEVRRWWEKKANEIYSRIPDFGGFLVKANSEGQPGPQDYNRSHAEGANMLAKALSPHGGVVMWRAFVYSNEEPEDRVKQAYNEFTPLDGEFRDNVLVQVKNGPLDFQPREPFHPLFGAMPETPLMMEFQITQEYLGFATHLTYQAPLYEEVLDADTYAKGEGSYVRKVIDGSLDDKQLTGMAGVANIGTDRNWTGHPFAQANWYAYGRLAWNPELGSERIAEEWISMTFSNKEAFIEPVKEMMLASREIAVDYRTPLGLHHIMGYGSHYGPGPWVDEGRADWTSVYYHRADSSGIGFDRSTSGSNAVSQYHPPVKQQFNDIEKVPEKYLLWFHHVEWDYELDSGRTLWEGLVHHYYSGVDSIRRMQDTWESVEGYIDEQRYTHVARLLEIQEKEAAFWRDACVLYFQQFSGRPIPDAYPEPDHPLEYYQDPLNKYVPGL</sequence>
<dbReference type="PANTHER" id="PTHR39207:SF1">
    <property type="entry name" value="ALPHA-GLUCURONIDASE A"/>
    <property type="match status" value="1"/>
</dbReference>
<dbReference type="Pfam" id="PF03648">
    <property type="entry name" value="Glyco_hydro_67N"/>
    <property type="match status" value="1"/>
</dbReference>
<evidence type="ECO:0000256" key="1">
    <source>
        <dbReference type="ARBA" id="ARBA00008833"/>
    </source>
</evidence>
<feature type="active site" description="Proton acceptor" evidence="9">
    <location>
        <position position="388"/>
    </location>
</feature>
<comment type="similarity">
    <text evidence="1 8 10">Belongs to the glycosyl hydrolase 67 family.</text>
</comment>
<keyword evidence="2 8" id="KW-0858">Xylan degradation</keyword>
<accession>A0A1M4SYU4</accession>
<keyword evidence="6 10" id="KW-0624">Polysaccharide degradation</keyword>
<organism evidence="15 16">
    <name type="scientific">Fodinibius roseus</name>
    <dbReference type="NCBI Taxonomy" id="1194090"/>
    <lineage>
        <taxon>Bacteria</taxon>
        <taxon>Pseudomonadati</taxon>
        <taxon>Balneolota</taxon>
        <taxon>Balneolia</taxon>
        <taxon>Balneolales</taxon>
        <taxon>Balneolaceae</taxon>
        <taxon>Fodinibius</taxon>
    </lineage>
</organism>
<feature type="active site" description="Proton donor" evidence="9">
    <location>
        <position position="314"/>
    </location>
</feature>
<dbReference type="GO" id="GO:0033939">
    <property type="term" value="F:xylan alpha-1,2-glucuronosidase activity"/>
    <property type="evidence" value="ECO:0007669"/>
    <property type="project" value="UniProtKB-EC"/>
</dbReference>
<dbReference type="Pfam" id="PF07477">
    <property type="entry name" value="Glyco_hydro_67C"/>
    <property type="match status" value="1"/>
</dbReference>
<dbReference type="InterPro" id="IPR011099">
    <property type="entry name" value="Glyco_hydro_67_C"/>
</dbReference>
<dbReference type="InterPro" id="IPR029018">
    <property type="entry name" value="Hex-like_dom2"/>
</dbReference>
<gene>
    <name evidence="15" type="ORF">SAMN05443144_101159</name>
</gene>
<evidence type="ECO:0000256" key="8">
    <source>
        <dbReference type="PIRNR" id="PIRNR029900"/>
    </source>
</evidence>
<dbReference type="Gene3D" id="3.20.20.80">
    <property type="entry name" value="Glycosidases"/>
    <property type="match status" value="1"/>
</dbReference>
<dbReference type="InterPro" id="IPR011100">
    <property type="entry name" value="Glyco_hydro_67_cat"/>
</dbReference>
<feature type="active site" description="Proton acceptor" evidence="9">
    <location>
        <position position="416"/>
    </location>
</feature>
<dbReference type="Gene3D" id="3.90.1330.10">
    <property type="entry name" value="Alpha-glucuronidase, C-terminal domain"/>
    <property type="match status" value="1"/>
</dbReference>
<dbReference type="InterPro" id="IPR005154">
    <property type="entry name" value="Glyco_hydro_67_aGlcAse_N"/>
</dbReference>
<dbReference type="EC" id="3.2.1.131" evidence="10"/>
<name>A0A1M4SYU4_9BACT</name>
<proteinExistence type="inferred from homology"/>
<evidence type="ECO:0000256" key="2">
    <source>
        <dbReference type="ARBA" id="ARBA00022651"/>
    </source>
</evidence>
<dbReference type="GO" id="GO:0046559">
    <property type="term" value="F:alpha-glucuronidase activity"/>
    <property type="evidence" value="ECO:0007669"/>
    <property type="project" value="InterPro"/>
</dbReference>
<dbReference type="Gene3D" id="3.30.379.10">
    <property type="entry name" value="Chitobiase/beta-hexosaminidase domain 2-like"/>
    <property type="match status" value="1"/>
</dbReference>
<evidence type="ECO:0000313" key="16">
    <source>
        <dbReference type="Proteomes" id="UP000184041"/>
    </source>
</evidence>
<dbReference type="Proteomes" id="UP000184041">
    <property type="component" value="Unassembled WGS sequence"/>
</dbReference>
<dbReference type="SUPFAM" id="SSF55545">
    <property type="entry name" value="beta-N-acetylhexosaminidase-like domain"/>
    <property type="match status" value="1"/>
</dbReference>
<keyword evidence="16" id="KW-1185">Reference proteome</keyword>
<evidence type="ECO:0000256" key="5">
    <source>
        <dbReference type="ARBA" id="ARBA00023295"/>
    </source>
</evidence>
<dbReference type="SUPFAM" id="SSF51445">
    <property type="entry name" value="(Trans)glycosidases"/>
    <property type="match status" value="1"/>
</dbReference>
<reference evidence="15 16" key="1">
    <citation type="submission" date="2016-11" db="EMBL/GenBank/DDBJ databases">
        <authorList>
            <person name="Jaros S."/>
            <person name="Januszkiewicz K."/>
            <person name="Wedrychowicz H."/>
        </authorList>
    </citation>
    <scope>NUCLEOTIDE SEQUENCE [LARGE SCALE GENOMIC DNA]</scope>
    <source>
        <strain evidence="15 16">DSM 21986</strain>
    </source>
</reference>
<dbReference type="FunFam" id="3.20.20.80:FF:000096">
    <property type="entry name" value="Xylan alpha-1,2-glucuronidase"/>
    <property type="match status" value="1"/>
</dbReference>
<dbReference type="InterPro" id="IPR037054">
    <property type="entry name" value="A-glucoronidase_C_sf"/>
</dbReference>
<dbReference type="InterPro" id="IPR011395">
    <property type="entry name" value="Glyco_hydro_67_aGlcAse"/>
</dbReference>
<evidence type="ECO:0000259" key="13">
    <source>
        <dbReference type="Pfam" id="PF07477"/>
    </source>
</evidence>
<evidence type="ECO:0000256" key="4">
    <source>
        <dbReference type="ARBA" id="ARBA00023277"/>
    </source>
</evidence>
<dbReference type="EMBL" id="FQUS01000001">
    <property type="protein sequence ID" value="SHE37353.1"/>
    <property type="molecule type" value="Genomic_DNA"/>
</dbReference>
<feature type="domain" description="Glycosyl hydrolase family 67 C-terminal" evidence="13">
    <location>
        <begin position="477"/>
        <end position="699"/>
    </location>
</feature>
<comment type="subunit">
    <text evidence="10">Homodimer.</text>
</comment>
<keyword evidence="4 10" id="KW-0119">Carbohydrate metabolism</keyword>
<keyword evidence="5 8" id="KW-0326">Glycosidase</keyword>
<dbReference type="OrthoDB" id="339499at2"/>
<dbReference type="PANTHER" id="PTHR39207">
    <property type="entry name" value="ALPHA-GLUCURONIDASE A"/>
    <property type="match status" value="1"/>
</dbReference>
<keyword evidence="11" id="KW-0732">Signal</keyword>
<evidence type="ECO:0000313" key="15">
    <source>
        <dbReference type="EMBL" id="SHE37353.1"/>
    </source>
</evidence>
<dbReference type="STRING" id="1194090.SAMN05443144_101159"/>
<feature type="signal peptide" evidence="11">
    <location>
        <begin position="1"/>
        <end position="29"/>
    </location>
</feature>
<dbReference type="InterPro" id="IPR017853">
    <property type="entry name" value="GH"/>
</dbReference>
<dbReference type="AlphaFoldDB" id="A0A1M4SYU4"/>
<evidence type="ECO:0000259" key="14">
    <source>
        <dbReference type="Pfam" id="PF07488"/>
    </source>
</evidence>
<comment type="catalytic activity">
    <reaction evidence="7 10">
        <text>Hydrolysis of (1-&gt;2)-alpha-D-(4-O-methyl)glucuronosyl links in the main chain of hardwood xylans.</text>
        <dbReference type="EC" id="3.2.1.131"/>
    </reaction>
</comment>
<keyword evidence="3 8" id="KW-0378">Hydrolase</keyword>
<evidence type="ECO:0000256" key="6">
    <source>
        <dbReference type="ARBA" id="ARBA00023326"/>
    </source>
</evidence>
<evidence type="ECO:0000256" key="11">
    <source>
        <dbReference type="SAM" id="SignalP"/>
    </source>
</evidence>
<dbReference type="PIRSF" id="PIRSF029900">
    <property type="entry name" value="Alpha-glucuronds"/>
    <property type="match status" value="1"/>
</dbReference>
<feature type="domain" description="Alpha glucuronidase N-terminal" evidence="12">
    <location>
        <begin position="35"/>
        <end position="153"/>
    </location>
</feature>
<evidence type="ECO:0000256" key="10">
    <source>
        <dbReference type="RuleBase" id="RU361198"/>
    </source>
</evidence>
<evidence type="ECO:0000256" key="7">
    <source>
        <dbReference type="ARBA" id="ARBA00052795"/>
    </source>
</evidence>
<evidence type="ECO:0000256" key="3">
    <source>
        <dbReference type="ARBA" id="ARBA00022801"/>
    </source>
</evidence>
<feature type="chain" id="PRO_5012047510" description="Xylan alpha-1,2-glucuronidase" evidence="11">
    <location>
        <begin position="30"/>
        <end position="722"/>
    </location>
</feature>
<dbReference type="Pfam" id="PF07488">
    <property type="entry name" value="Glyco_hydro_67M"/>
    <property type="match status" value="1"/>
</dbReference>
<feature type="domain" description="Glycosyl hydrolase family 67 catalytic" evidence="14">
    <location>
        <begin position="157"/>
        <end position="476"/>
    </location>
</feature>
<evidence type="ECO:0000256" key="9">
    <source>
        <dbReference type="PIRSR" id="PIRSR029900-1"/>
    </source>
</evidence>
<evidence type="ECO:0000259" key="12">
    <source>
        <dbReference type="Pfam" id="PF03648"/>
    </source>
</evidence>
<dbReference type="GO" id="GO:0005576">
    <property type="term" value="C:extracellular region"/>
    <property type="evidence" value="ECO:0007669"/>
    <property type="project" value="InterPro"/>
</dbReference>